<dbReference type="Pfam" id="PF14322">
    <property type="entry name" value="SusD-like_3"/>
    <property type="match status" value="1"/>
</dbReference>
<evidence type="ECO:0000256" key="1">
    <source>
        <dbReference type="ARBA" id="ARBA00004442"/>
    </source>
</evidence>
<reference evidence="9" key="1">
    <citation type="journal article" date="2021" name="PeerJ">
        <title>Extensive microbial diversity within the chicken gut microbiome revealed by metagenomics and culture.</title>
        <authorList>
            <person name="Gilroy R."/>
            <person name="Ravi A."/>
            <person name="Getino M."/>
            <person name="Pursley I."/>
            <person name="Horton D.L."/>
            <person name="Alikhan N.F."/>
            <person name="Baker D."/>
            <person name="Gharbi K."/>
            <person name="Hall N."/>
            <person name="Watson M."/>
            <person name="Adriaenssens E.M."/>
            <person name="Foster-Nyarko E."/>
            <person name="Jarju S."/>
            <person name="Secka A."/>
            <person name="Antonio M."/>
            <person name="Oren A."/>
            <person name="Chaudhuri R.R."/>
            <person name="La Ragione R."/>
            <person name="Hildebrand F."/>
            <person name="Pallen M.J."/>
        </authorList>
    </citation>
    <scope>NUCLEOTIDE SEQUENCE</scope>
    <source>
        <strain evidence="9">ChiHjej12B11-16260</strain>
    </source>
</reference>
<evidence type="ECO:0000259" key="8">
    <source>
        <dbReference type="Pfam" id="PF14322"/>
    </source>
</evidence>
<dbReference type="EMBL" id="DXFB01000115">
    <property type="protein sequence ID" value="HIX45408.1"/>
    <property type="molecule type" value="Genomic_DNA"/>
</dbReference>
<dbReference type="InterPro" id="IPR033985">
    <property type="entry name" value="SusD-like_N"/>
</dbReference>
<organism evidence="9 10">
    <name type="scientific">Candidatus Barnesiella excrementipullorum</name>
    <dbReference type="NCBI Taxonomy" id="2838479"/>
    <lineage>
        <taxon>Bacteria</taxon>
        <taxon>Pseudomonadati</taxon>
        <taxon>Bacteroidota</taxon>
        <taxon>Bacteroidia</taxon>
        <taxon>Bacteroidales</taxon>
        <taxon>Barnesiellaceae</taxon>
        <taxon>Barnesiella</taxon>
    </lineage>
</organism>
<accession>A0A9D1VRF0</accession>
<comment type="subcellular location">
    <subcellularLocation>
        <location evidence="1">Cell outer membrane</location>
    </subcellularLocation>
</comment>
<dbReference type="InterPro" id="IPR011990">
    <property type="entry name" value="TPR-like_helical_dom_sf"/>
</dbReference>
<evidence type="ECO:0000256" key="2">
    <source>
        <dbReference type="ARBA" id="ARBA00006275"/>
    </source>
</evidence>
<dbReference type="AlphaFoldDB" id="A0A9D1VRF0"/>
<feature type="domain" description="RagB/SusD" evidence="7">
    <location>
        <begin position="256"/>
        <end position="472"/>
    </location>
</feature>
<comment type="caution">
    <text evidence="9">The sequence shown here is derived from an EMBL/GenBank/DDBJ whole genome shotgun (WGS) entry which is preliminary data.</text>
</comment>
<evidence type="ECO:0000256" key="4">
    <source>
        <dbReference type="ARBA" id="ARBA00023136"/>
    </source>
</evidence>
<feature type="signal peptide" evidence="6">
    <location>
        <begin position="1"/>
        <end position="20"/>
    </location>
</feature>
<gene>
    <name evidence="9" type="ORF">H9982_04235</name>
</gene>
<evidence type="ECO:0000313" key="9">
    <source>
        <dbReference type="EMBL" id="HIX45408.1"/>
    </source>
</evidence>
<reference evidence="9" key="2">
    <citation type="submission" date="2021-04" db="EMBL/GenBank/DDBJ databases">
        <authorList>
            <person name="Gilroy R."/>
        </authorList>
    </citation>
    <scope>NUCLEOTIDE SEQUENCE</scope>
    <source>
        <strain evidence="9">ChiHjej12B11-16260</strain>
    </source>
</reference>
<keyword evidence="4" id="KW-0472">Membrane</keyword>
<protein>
    <submittedName>
        <fullName evidence="9">RagB/SusD family nutrient uptake outer membrane protein</fullName>
    </submittedName>
</protein>
<dbReference type="SUPFAM" id="SSF48452">
    <property type="entry name" value="TPR-like"/>
    <property type="match status" value="1"/>
</dbReference>
<evidence type="ECO:0000259" key="7">
    <source>
        <dbReference type="Pfam" id="PF07980"/>
    </source>
</evidence>
<feature type="domain" description="SusD-like N-terminal" evidence="8">
    <location>
        <begin position="21"/>
        <end position="217"/>
    </location>
</feature>
<evidence type="ECO:0000313" key="10">
    <source>
        <dbReference type="Proteomes" id="UP000824246"/>
    </source>
</evidence>
<dbReference type="Pfam" id="PF07980">
    <property type="entry name" value="SusD_RagB"/>
    <property type="match status" value="1"/>
</dbReference>
<dbReference type="Gene3D" id="1.25.40.390">
    <property type="match status" value="1"/>
</dbReference>
<dbReference type="CDD" id="cd08977">
    <property type="entry name" value="SusD"/>
    <property type="match status" value="1"/>
</dbReference>
<dbReference type="Proteomes" id="UP000824246">
    <property type="component" value="Unassembled WGS sequence"/>
</dbReference>
<dbReference type="InterPro" id="IPR012944">
    <property type="entry name" value="SusD_RagB_dom"/>
</dbReference>
<dbReference type="GO" id="GO:0009279">
    <property type="term" value="C:cell outer membrane"/>
    <property type="evidence" value="ECO:0007669"/>
    <property type="project" value="UniProtKB-SubCell"/>
</dbReference>
<name>A0A9D1VRF0_9BACT</name>
<keyword evidence="5" id="KW-0998">Cell outer membrane</keyword>
<feature type="chain" id="PRO_5039557114" evidence="6">
    <location>
        <begin position="21"/>
        <end position="474"/>
    </location>
</feature>
<evidence type="ECO:0000256" key="6">
    <source>
        <dbReference type="SAM" id="SignalP"/>
    </source>
</evidence>
<keyword evidence="3 6" id="KW-0732">Signal</keyword>
<sequence>MKKIISACMALLVVSLTACNDFLDEPMKGNLNTESIYSSPEEAQLAVNGIYNASTYFINLWRFGDVASDDAVKGGNEGDMSDLNYIIDFTASADNGILSEFWQNTYEVVSCANNVIGNVPGMTSASQTQKDNFVAQAKFFRALAYFTLVNIYGEVPLKLLPQNSPETINVPLSSVESIYTQIEKDLTDAAPSLEINPVEQGRVTRGAAYGLLAKVYLYQKKYSEALSAIANVESLDIYELEKDYADLFKLGSEDSKEVVFAIRFLSGQNPGLGNALNQYLAPLEEMGYYFDAPTQDWVNCFTELTEDGKTDPRLDASIGRDGMPWLNDNLFQASWSPATGYLVKKHNQPLDEVPAGRKGDGGLPYIYLRYADILLMKAEAYNELHQPDLAKAPLDSVRSRVGLAETTAASESAMRDAIRLERRKELGFEFHRFFDLMRYGREAAQAALPSLPWGETRYYYPIPQAEIDANQAIQ</sequence>
<dbReference type="PROSITE" id="PS51257">
    <property type="entry name" value="PROKAR_LIPOPROTEIN"/>
    <property type="match status" value="1"/>
</dbReference>
<comment type="similarity">
    <text evidence="2">Belongs to the SusD family.</text>
</comment>
<evidence type="ECO:0000256" key="3">
    <source>
        <dbReference type="ARBA" id="ARBA00022729"/>
    </source>
</evidence>
<evidence type="ECO:0000256" key="5">
    <source>
        <dbReference type="ARBA" id="ARBA00023237"/>
    </source>
</evidence>
<proteinExistence type="inferred from homology"/>